<dbReference type="PANTHER" id="PTHR24061:SF528">
    <property type="entry name" value="C-FAMILY ODORANT RECEPTOR OLFCD2-RELATED"/>
    <property type="match status" value="1"/>
</dbReference>
<evidence type="ECO:0000256" key="9">
    <source>
        <dbReference type="ARBA" id="ARBA00023180"/>
    </source>
</evidence>
<evidence type="ECO:0000256" key="8">
    <source>
        <dbReference type="ARBA" id="ARBA00023170"/>
    </source>
</evidence>
<evidence type="ECO:0000256" key="2">
    <source>
        <dbReference type="ARBA" id="ARBA00022475"/>
    </source>
</evidence>
<protein>
    <submittedName>
        <fullName evidence="12">Extracellular calcium-sensing receptor-like</fullName>
    </submittedName>
</protein>
<dbReference type="GO" id="GO:0004930">
    <property type="term" value="F:G protein-coupled receptor activity"/>
    <property type="evidence" value="ECO:0007669"/>
    <property type="project" value="UniProtKB-KW"/>
</dbReference>
<evidence type="ECO:0000256" key="10">
    <source>
        <dbReference type="ARBA" id="ARBA00023224"/>
    </source>
</evidence>
<keyword evidence="5" id="KW-1133">Transmembrane helix</keyword>
<dbReference type="PANTHER" id="PTHR24061">
    <property type="entry name" value="CALCIUM-SENSING RECEPTOR-RELATED"/>
    <property type="match status" value="1"/>
</dbReference>
<comment type="caution">
    <text evidence="12">The sequence shown here is derived from an EMBL/GenBank/DDBJ whole genome shotgun (WGS) entry which is preliminary data.</text>
</comment>
<organism evidence="12 13">
    <name type="scientific">Clarias magur</name>
    <name type="common">Asian catfish</name>
    <name type="synonym">Macropteronotus magur</name>
    <dbReference type="NCBI Taxonomy" id="1594786"/>
    <lineage>
        <taxon>Eukaryota</taxon>
        <taxon>Metazoa</taxon>
        <taxon>Chordata</taxon>
        <taxon>Craniata</taxon>
        <taxon>Vertebrata</taxon>
        <taxon>Euteleostomi</taxon>
        <taxon>Actinopterygii</taxon>
        <taxon>Neopterygii</taxon>
        <taxon>Teleostei</taxon>
        <taxon>Ostariophysi</taxon>
        <taxon>Siluriformes</taxon>
        <taxon>Clariidae</taxon>
        <taxon>Clarias</taxon>
    </lineage>
</organism>
<evidence type="ECO:0000256" key="4">
    <source>
        <dbReference type="ARBA" id="ARBA00022729"/>
    </source>
</evidence>
<dbReference type="SUPFAM" id="SSF53822">
    <property type="entry name" value="Periplasmic binding protein-like I"/>
    <property type="match status" value="1"/>
</dbReference>
<keyword evidence="13" id="KW-1185">Reference proteome</keyword>
<dbReference type="FunFam" id="3.40.50.2300:FF:000016">
    <property type="entry name" value="Taste 1 receptor member 2"/>
    <property type="match status" value="1"/>
</dbReference>
<dbReference type="AlphaFoldDB" id="A0A8J4TX17"/>
<feature type="domain" description="Receptor ligand binding region" evidence="11">
    <location>
        <begin position="1"/>
        <end position="388"/>
    </location>
</feature>
<comment type="subcellular location">
    <subcellularLocation>
        <location evidence="1">Cell membrane</location>
        <topology evidence="1">Multi-pass membrane protein</topology>
    </subcellularLocation>
</comment>
<dbReference type="InterPro" id="IPR001828">
    <property type="entry name" value="ANF_lig-bd_rcpt"/>
</dbReference>
<sequence>MVFAIEEINNRTDILPGIKLGYKIYDSCGSAEIATRTSLSLINGHNPSVISCSKPDIIQAIIGQTSSTSTTAIAATVGTLYIPVVSHFSTCACLSDRKKYPSFFRTVPSDYYQSRALAKLVRHFGWTWVGALCSDNDYGNNGINDFIIAAKEEGICVEYSKSFFKTDPREKILKVVETIKGSTSKVIVAFVAYTDIGVLLKEMALQNLTGFQWVGSESWISNTNPMNVQWQDLLKGAVGFAIPKAQINGLGEFLTKLSPASGATFFNELWETIFECKLPTQENVEIKQMCKGNESLSQVQNLYTDVSEFRVANNVYKAVYAVAYALHNTYGCSKRDDGLAACGHITNKPWQVVHELKKLHFTSSNGEDVNFDENGDPTARYELLNWQQDEDGKIVYVKVGFYDGSLPTHNQLSFNNISIAWAHNKTLIL</sequence>
<keyword evidence="4" id="KW-0732">Signal</keyword>
<reference evidence="12" key="1">
    <citation type="submission" date="2020-07" db="EMBL/GenBank/DDBJ databases">
        <title>Clarias magur genome sequencing, assembly and annotation.</title>
        <authorList>
            <person name="Kushwaha B."/>
            <person name="Kumar R."/>
            <person name="Das P."/>
            <person name="Joshi C.G."/>
            <person name="Kumar D."/>
            <person name="Nagpure N.S."/>
            <person name="Pandey M."/>
            <person name="Agarwal S."/>
            <person name="Srivastava S."/>
            <person name="Singh M."/>
            <person name="Sahoo L."/>
            <person name="Jayasankar P."/>
            <person name="Meher P.K."/>
            <person name="Koringa P.G."/>
            <person name="Iquebal M.A."/>
            <person name="Das S.P."/>
            <person name="Bit A."/>
            <person name="Patnaik S."/>
            <person name="Patel N."/>
            <person name="Shah T.M."/>
            <person name="Hinsu A."/>
            <person name="Jena J.K."/>
        </authorList>
    </citation>
    <scope>NUCLEOTIDE SEQUENCE</scope>
    <source>
        <strain evidence="12">CIFAMagur01</strain>
        <tissue evidence="12">Testis</tissue>
    </source>
</reference>
<gene>
    <name evidence="12" type="ORF">DAT39_014317</name>
</gene>
<dbReference type="EMBL" id="QNUK01000297">
    <property type="protein sequence ID" value="KAF5895973.1"/>
    <property type="molecule type" value="Genomic_DNA"/>
</dbReference>
<proteinExistence type="predicted"/>
<name>A0A8J4TX17_CLAMG</name>
<dbReference type="PRINTS" id="PR00248">
    <property type="entry name" value="GPCRMGR"/>
</dbReference>
<dbReference type="Pfam" id="PF01094">
    <property type="entry name" value="ANF_receptor"/>
    <property type="match status" value="1"/>
</dbReference>
<evidence type="ECO:0000256" key="1">
    <source>
        <dbReference type="ARBA" id="ARBA00004651"/>
    </source>
</evidence>
<evidence type="ECO:0000256" key="6">
    <source>
        <dbReference type="ARBA" id="ARBA00023040"/>
    </source>
</evidence>
<keyword evidence="2" id="KW-1003">Cell membrane</keyword>
<dbReference type="GO" id="GO:0005886">
    <property type="term" value="C:plasma membrane"/>
    <property type="evidence" value="ECO:0007669"/>
    <property type="project" value="UniProtKB-SubCell"/>
</dbReference>
<dbReference type="PRINTS" id="PR00592">
    <property type="entry name" value="CASENSINGR"/>
</dbReference>
<keyword evidence="10" id="KW-0807">Transducer</keyword>
<dbReference type="InterPro" id="IPR028082">
    <property type="entry name" value="Peripla_BP_I"/>
</dbReference>
<evidence type="ECO:0000256" key="5">
    <source>
        <dbReference type="ARBA" id="ARBA00022989"/>
    </source>
</evidence>
<keyword evidence="6" id="KW-0297">G-protein coupled receptor</keyword>
<evidence type="ECO:0000259" key="11">
    <source>
        <dbReference type="Pfam" id="PF01094"/>
    </source>
</evidence>
<evidence type="ECO:0000313" key="13">
    <source>
        <dbReference type="Proteomes" id="UP000727407"/>
    </source>
</evidence>
<accession>A0A8J4TX17</accession>
<dbReference type="InterPro" id="IPR000337">
    <property type="entry name" value="GPCR_3"/>
</dbReference>
<dbReference type="Gene3D" id="3.40.50.2300">
    <property type="match status" value="2"/>
</dbReference>
<evidence type="ECO:0000313" key="12">
    <source>
        <dbReference type="EMBL" id="KAF5895973.1"/>
    </source>
</evidence>
<keyword evidence="8 12" id="KW-0675">Receptor</keyword>
<dbReference type="Proteomes" id="UP000727407">
    <property type="component" value="Unassembled WGS sequence"/>
</dbReference>
<keyword evidence="3" id="KW-0812">Transmembrane</keyword>
<dbReference type="InterPro" id="IPR000068">
    <property type="entry name" value="GPCR_3_Ca_sens_rcpt-rel"/>
</dbReference>
<keyword evidence="7" id="KW-0472">Membrane</keyword>
<evidence type="ECO:0000256" key="3">
    <source>
        <dbReference type="ARBA" id="ARBA00022692"/>
    </source>
</evidence>
<evidence type="ECO:0000256" key="7">
    <source>
        <dbReference type="ARBA" id="ARBA00023136"/>
    </source>
</evidence>
<dbReference type="OrthoDB" id="5984008at2759"/>
<keyword evidence="9" id="KW-0325">Glycoprotein</keyword>